<organism evidence="2 3">
    <name type="scientific">Thioalkalivibrio nitratireducens (strain DSM 14787 / UNIQEM 213 / ALEN2)</name>
    <dbReference type="NCBI Taxonomy" id="1255043"/>
    <lineage>
        <taxon>Bacteria</taxon>
        <taxon>Pseudomonadati</taxon>
        <taxon>Pseudomonadota</taxon>
        <taxon>Gammaproteobacteria</taxon>
        <taxon>Chromatiales</taxon>
        <taxon>Ectothiorhodospiraceae</taxon>
        <taxon>Thioalkalivibrio</taxon>
    </lineage>
</organism>
<dbReference type="KEGG" id="tni:TVNIR_2060"/>
<dbReference type="EMBL" id="CP003989">
    <property type="protein sequence ID" value="AGA33720.1"/>
    <property type="molecule type" value="Genomic_DNA"/>
</dbReference>
<feature type="region of interest" description="Disordered" evidence="1">
    <location>
        <begin position="85"/>
        <end position="124"/>
    </location>
</feature>
<dbReference type="AlphaFoldDB" id="L0DXM7"/>
<gene>
    <name evidence="2" type="ordered locus">TVNIR_2060</name>
</gene>
<evidence type="ECO:0000313" key="2">
    <source>
        <dbReference type="EMBL" id="AGA33720.1"/>
    </source>
</evidence>
<name>L0DXM7_THIND</name>
<dbReference type="STRING" id="1255043.TVNIR_2060"/>
<dbReference type="PATRIC" id="fig|1255043.3.peg.2082"/>
<evidence type="ECO:0000313" key="3">
    <source>
        <dbReference type="Proteomes" id="UP000010809"/>
    </source>
</evidence>
<proteinExistence type="predicted"/>
<feature type="region of interest" description="Disordered" evidence="1">
    <location>
        <begin position="1"/>
        <end position="32"/>
    </location>
</feature>
<feature type="compositionally biased region" description="Gly residues" evidence="1">
    <location>
        <begin position="1"/>
        <end position="15"/>
    </location>
</feature>
<dbReference type="HOGENOM" id="CLU_2002855_0_0_6"/>
<keyword evidence="3" id="KW-1185">Reference proteome</keyword>
<protein>
    <submittedName>
        <fullName evidence="2">Uncharacterized protein</fullName>
    </submittedName>
</protein>
<reference evidence="2" key="1">
    <citation type="submission" date="2015-12" db="EMBL/GenBank/DDBJ databases">
        <authorList>
            <person name="Tikhonova T.V."/>
            <person name="Pavlov A.R."/>
            <person name="Beletsky A.V."/>
            <person name="Mardanov A.V."/>
            <person name="Sorokin D.Y."/>
            <person name="Ravin N.V."/>
            <person name="Popov V.O."/>
        </authorList>
    </citation>
    <scope>NUCLEOTIDE SEQUENCE</scope>
    <source>
        <strain evidence="2">DSM 14787</strain>
    </source>
</reference>
<sequence length="124" mass="13223">MSSLPAGGGELGRGGSARRGRGALTLTPPHDSEHFVLRPSGLFPAVRNLLPAPPGTDWQICPRFSWPPGPASGREGNPAAMVEPPAGRVKWPPLPQRVGAAWQQSVHRSSKWRRGSTHGRLGTQ</sequence>
<evidence type="ECO:0000256" key="1">
    <source>
        <dbReference type="SAM" id="MobiDB-lite"/>
    </source>
</evidence>
<dbReference type="Proteomes" id="UP000010809">
    <property type="component" value="Chromosome"/>
</dbReference>
<feature type="compositionally biased region" description="Basic residues" evidence="1">
    <location>
        <begin position="108"/>
        <end position="117"/>
    </location>
</feature>
<accession>L0DXM7</accession>